<keyword evidence="3" id="KW-0378">Hydrolase</keyword>
<dbReference type="PANTHER" id="PTHR43569:SF1">
    <property type="entry name" value="BLL3371 PROTEIN"/>
    <property type="match status" value="1"/>
</dbReference>
<comment type="caution">
    <text evidence="3">The sequence shown here is derived from an EMBL/GenBank/DDBJ whole genome shotgun (WGS) entry which is preliminary data.</text>
</comment>
<dbReference type="EMBL" id="FNZM01000007">
    <property type="protein sequence ID" value="SEJ68327.1"/>
    <property type="molecule type" value="Genomic_DNA"/>
</dbReference>
<evidence type="ECO:0000259" key="2">
    <source>
        <dbReference type="Pfam" id="PF04909"/>
    </source>
</evidence>
<dbReference type="GO" id="GO:0016787">
    <property type="term" value="F:hydrolase activity"/>
    <property type="evidence" value="ECO:0007669"/>
    <property type="project" value="UniProtKB-KW"/>
</dbReference>
<dbReference type="PANTHER" id="PTHR43569">
    <property type="entry name" value="AMIDOHYDROLASE"/>
    <property type="match status" value="1"/>
</dbReference>
<dbReference type="InterPro" id="IPR052350">
    <property type="entry name" value="Metallo-dep_Lactonases"/>
</dbReference>
<dbReference type="Gene3D" id="3.20.20.140">
    <property type="entry name" value="Metal-dependent hydrolases"/>
    <property type="match status" value="1"/>
</dbReference>
<sequence length="309" mass="34342">MNTKYDGPIVDAHQHFWALAGRHHPWLAPGVRVPHRYGDYEAIKRDYLPADYRRDAAAHDVVATVYVEAEWDPATPLDETRFVTALAREHGLPNAMAAQAWLDAADVAEVLAAQSRFELVRSVRHKPAHAHASSGNTLMSNGRWRDGYAQLAQYGLHFELQTPWRHLREAAALARDFPDTMLIVNHAGVPGNRTASTLHGWREALAPLAARPNTVVKVSGLCEAGQPWSVEANRDVLGTLRELFGAQRLMFGSNFPVDGLFLSLDALIDGFKTLVSAWSAAEQRAFFHDTATRVYRPVDLSNPSTRTPR</sequence>
<name>A0AAQ1GFS3_9BURK</name>
<proteinExistence type="inferred from homology"/>
<feature type="domain" description="Amidohydrolase-related" evidence="2">
    <location>
        <begin position="10"/>
        <end position="296"/>
    </location>
</feature>
<evidence type="ECO:0000313" key="4">
    <source>
        <dbReference type="Proteomes" id="UP000183529"/>
    </source>
</evidence>
<dbReference type="Proteomes" id="UP000183529">
    <property type="component" value="Unassembled WGS sequence"/>
</dbReference>
<dbReference type="RefSeq" id="WP_074983586.1">
    <property type="nucleotide sequence ID" value="NZ_CADFGN010000008.1"/>
</dbReference>
<protein>
    <submittedName>
        <fullName evidence="3">Predicted metal-dependent hydrolase, TIM-barrel fold</fullName>
    </submittedName>
</protein>
<evidence type="ECO:0000256" key="1">
    <source>
        <dbReference type="ARBA" id="ARBA00038310"/>
    </source>
</evidence>
<accession>A0AAQ1GFS3</accession>
<dbReference type="SUPFAM" id="SSF51556">
    <property type="entry name" value="Metallo-dependent hydrolases"/>
    <property type="match status" value="1"/>
</dbReference>
<dbReference type="InterPro" id="IPR006680">
    <property type="entry name" value="Amidohydro-rel"/>
</dbReference>
<comment type="similarity">
    <text evidence="1">Belongs to the metallo-dependent hydrolases superfamily.</text>
</comment>
<evidence type="ECO:0000313" key="3">
    <source>
        <dbReference type="EMBL" id="SEJ68327.1"/>
    </source>
</evidence>
<organism evidence="3 4">
    <name type="scientific">Paraburkholderia tropica</name>
    <dbReference type="NCBI Taxonomy" id="92647"/>
    <lineage>
        <taxon>Bacteria</taxon>
        <taxon>Pseudomonadati</taxon>
        <taxon>Pseudomonadota</taxon>
        <taxon>Betaproteobacteria</taxon>
        <taxon>Burkholderiales</taxon>
        <taxon>Burkholderiaceae</taxon>
        <taxon>Paraburkholderia</taxon>
    </lineage>
</organism>
<dbReference type="AlphaFoldDB" id="A0AAQ1GFS3"/>
<reference evidence="3 4" key="1">
    <citation type="submission" date="2016-10" db="EMBL/GenBank/DDBJ databases">
        <authorList>
            <person name="Varghese N."/>
            <person name="Submissions S."/>
        </authorList>
    </citation>
    <scope>NUCLEOTIDE SEQUENCE [LARGE SCALE GENOMIC DNA]</scope>
    <source>
        <strain evidence="3 4">LMG 22274</strain>
    </source>
</reference>
<dbReference type="InterPro" id="IPR032466">
    <property type="entry name" value="Metal_Hydrolase"/>
</dbReference>
<gene>
    <name evidence="3" type="ORF">SAMN05216550_107159</name>
</gene>
<dbReference type="Pfam" id="PF04909">
    <property type="entry name" value="Amidohydro_2"/>
    <property type="match status" value="1"/>
</dbReference>